<dbReference type="OrthoDB" id="8687147at2"/>
<dbReference type="RefSeq" id="WP_105812239.1">
    <property type="nucleotide sequence ID" value="NZ_SSOC01000002.1"/>
</dbReference>
<accession>A0A4S4B511</accession>
<proteinExistence type="predicted"/>
<evidence type="ECO:0000313" key="1">
    <source>
        <dbReference type="EMBL" id="THF66057.1"/>
    </source>
</evidence>
<gene>
    <name evidence="1" type="ORF">E6C76_04135</name>
</gene>
<dbReference type="Proteomes" id="UP000308430">
    <property type="component" value="Unassembled WGS sequence"/>
</dbReference>
<sequence>MAEAVVVNTYRQRIAARMAGGAQLAPVAYMAFGDGGHNADLTPKAPSASATALNHEILRKPLAAITQEDLYSVTGKGAVEANEVVGAGISEAALIDANGQLVGLKTFAPKFKENDERYEISIKLRF</sequence>
<keyword evidence="2" id="KW-1185">Reference proteome</keyword>
<organism evidence="1 2">
    <name type="scientific">Pseudothauera nasutitermitis</name>
    <dbReference type="NCBI Taxonomy" id="2565930"/>
    <lineage>
        <taxon>Bacteria</taxon>
        <taxon>Pseudomonadati</taxon>
        <taxon>Pseudomonadota</taxon>
        <taxon>Betaproteobacteria</taxon>
        <taxon>Rhodocyclales</taxon>
        <taxon>Zoogloeaceae</taxon>
        <taxon>Pseudothauera</taxon>
    </lineage>
</organism>
<reference evidence="1 2" key="1">
    <citation type="submission" date="2019-04" db="EMBL/GenBank/DDBJ databases">
        <title>Azoarcus nasutitermitis sp. nov. isolated from termite nest.</title>
        <authorList>
            <person name="Lin S.-Y."/>
            <person name="Hameed A."/>
            <person name="Hsu Y.-H."/>
            <person name="Young C.-C."/>
        </authorList>
    </citation>
    <scope>NUCLEOTIDE SEQUENCE [LARGE SCALE GENOMIC DNA]</scope>
    <source>
        <strain evidence="1 2">CC-YHH838</strain>
    </source>
</reference>
<dbReference type="EMBL" id="SSOC01000002">
    <property type="protein sequence ID" value="THF66057.1"/>
    <property type="molecule type" value="Genomic_DNA"/>
</dbReference>
<evidence type="ECO:0000313" key="2">
    <source>
        <dbReference type="Proteomes" id="UP000308430"/>
    </source>
</evidence>
<comment type="caution">
    <text evidence="1">The sequence shown here is derived from an EMBL/GenBank/DDBJ whole genome shotgun (WGS) entry which is preliminary data.</text>
</comment>
<dbReference type="AlphaFoldDB" id="A0A4S4B511"/>
<name>A0A4S4B511_9RHOO</name>
<protein>
    <submittedName>
        <fullName evidence="1">Uncharacterized protein</fullName>
    </submittedName>
</protein>